<organism evidence="2 3">
    <name type="scientific">Streptomyces lucensis JCM 4490</name>
    <dbReference type="NCBI Taxonomy" id="1306176"/>
    <lineage>
        <taxon>Bacteria</taxon>
        <taxon>Bacillati</taxon>
        <taxon>Actinomycetota</taxon>
        <taxon>Actinomycetes</taxon>
        <taxon>Kitasatosporales</taxon>
        <taxon>Streptomycetaceae</taxon>
        <taxon>Streptomyces</taxon>
    </lineage>
</organism>
<gene>
    <name evidence="2" type="ORF">GCM10010503_19430</name>
</gene>
<dbReference type="EMBL" id="BMUE01000003">
    <property type="protein sequence ID" value="GGW42994.1"/>
    <property type="molecule type" value="Genomic_DNA"/>
</dbReference>
<protein>
    <submittedName>
        <fullName evidence="2">Uncharacterized protein</fullName>
    </submittedName>
</protein>
<dbReference type="Proteomes" id="UP000620224">
    <property type="component" value="Unassembled WGS sequence"/>
</dbReference>
<feature type="region of interest" description="Disordered" evidence="1">
    <location>
        <begin position="49"/>
        <end position="74"/>
    </location>
</feature>
<name>A0A918MN99_9ACTN</name>
<proteinExistence type="predicted"/>
<comment type="caution">
    <text evidence="2">The sequence shown here is derived from an EMBL/GenBank/DDBJ whole genome shotgun (WGS) entry which is preliminary data.</text>
</comment>
<accession>A0A918MN99</accession>
<keyword evidence="3" id="KW-1185">Reference proteome</keyword>
<sequence length="74" mass="7840">MRPPRPRGDHGCRQCAAHARAGFPENDFRFDCVTNLSGQHTQGCSFSVEPAERLGSPTGWSGASCHPGSATEPG</sequence>
<evidence type="ECO:0000313" key="2">
    <source>
        <dbReference type="EMBL" id="GGW42994.1"/>
    </source>
</evidence>
<reference evidence="2" key="2">
    <citation type="submission" date="2020-09" db="EMBL/GenBank/DDBJ databases">
        <authorList>
            <person name="Sun Q."/>
            <person name="Ohkuma M."/>
        </authorList>
    </citation>
    <scope>NUCLEOTIDE SEQUENCE</scope>
    <source>
        <strain evidence="2">JCM 4490</strain>
    </source>
</reference>
<reference evidence="2" key="1">
    <citation type="journal article" date="2014" name="Int. J. Syst. Evol. Microbiol.">
        <title>Complete genome sequence of Corynebacterium casei LMG S-19264T (=DSM 44701T), isolated from a smear-ripened cheese.</title>
        <authorList>
            <consortium name="US DOE Joint Genome Institute (JGI-PGF)"/>
            <person name="Walter F."/>
            <person name="Albersmeier A."/>
            <person name="Kalinowski J."/>
            <person name="Ruckert C."/>
        </authorList>
    </citation>
    <scope>NUCLEOTIDE SEQUENCE</scope>
    <source>
        <strain evidence="2">JCM 4490</strain>
    </source>
</reference>
<dbReference type="AlphaFoldDB" id="A0A918MN99"/>
<evidence type="ECO:0000313" key="3">
    <source>
        <dbReference type="Proteomes" id="UP000620224"/>
    </source>
</evidence>
<evidence type="ECO:0000256" key="1">
    <source>
        <dbReference type="SAM" id="MobiDB-lite"/>
    </source>
</evidence>